<organism evidence="1 2">
    <name type="scientific">Lactuca sativa</name>
    <name type="common">Garden lettuce</name>
    <dbReference type="NCBI Taxonomy" id="4236"/>
    <lineage>
        <taxon>Eukaryota</taxon>
        <taxon>Viridiplantae</taxon>
        <taxon>Streptophyta</taxon>
        <taxon>Embryophyta</taxon>
        <taxon>Tracheophyta</taxon>
        <taxon>Spermatophyta</taxon>
        <taxon>Magnoliopsida</taxon>
        <taxon>eudicotyledons</taxon>
        <taxon>Gunneridae</taxon>
        <taxon>Pentapetalae</taxon>
        <taxon>asterids</taxon>
        <taxon>campanulids</taxon>
        <taxon>Asterales</taxon>
        <taxon>Asteraceae</taxon>
        <taxon>Cichorioideae</taxon>
        <taxon>Cichorieae</taxon>
        <taxon>Lactucinae</taxon>
        <taxon>Lactuca</taxon>
    </lineage>
</organism>
<proteinExistence type="predicted"/>
<dbReference type="EMBL" id="NBSK02000004">
    <property type="protein sequence ID" value="KAJ0213585.1"/>
    <property type="molecule type" value="Genomic_DNA"/>
</dbReference>
<comment type="caution">
    <text evidence="1">The sequence shown here is derived from an EMBL/GenBank/DDBJ whole genome shotgun (WGS) entry which is preliminary data.</text>
</comment>
<evidence type="ECO:0000313" key="2">
    <source>
        <dbReference type="Proteomes" id="UP000235145"/>
    </source>
</evidence>
<keyword evidence="2" id="KW-1185">Reference proteome</keyword>
<evidence type="ECO:0000313" key="1">
    <source>
        <dbReference type="EMBL" id="KAJ0213585.1"/>
    </source>
</evidence>
<protein>
    <submittedName>
        <fullName evidence="1">Uncharacterized protein</fullName>
    </submittedName>
</protein>
<accession>A0A9R1VZK4</accession>
<gene>
    <name evidence="1" type="ORF">LSAT_V11C400174870</name>
</gene>
<name>A0A9R1VZK4_LACSA</name>
<dbReference type="Proteomes" id="UP000235145">
    <property type="component" value="Unassembled WGS sequence"/>
</dbReference>
<reference evidence="1 2" key="1">
    <citation type="journal article" date="2017" name="Nat. Commun.">
        <title>Genome assembly with in vitro proximity ligation data and whole-genome triplication in lettuce.</title>
        <authorList>
            <person name="Reyes-Chin-Wo S."/>
            <person name="Wang Z."/>
            <person name="Yang X."/>
            <person name="Kozik A."/>
            <person name="Arikit S."/>
            <person name="Song C."/>
            <person name="Xia L."/>
            <person name="Froenicke L."/>
            <person name="Lavelle D.O."/>
            <person name="Truco M.J."/>
            <person name="Xia R."/>
            <person name="Zhu S."/>
            <person name="Xu C."/>
            <person name="Xu H."/>
            <person name="Xu X."/>
            <person name="Cox K."/>
            <person name="Korf I."/>
            <person name="Meyers B.C."/>
            <person name="Michelmore R.W."/>
        </authorList>
    </citation>
    <scope>NUCLEOTIDE SEQUENCE [LARGE SCALE GENOMIC DNA]</scope>
    <source>
        <strain evidence="2">cv. Salinas</strain>
        <tissue evidence="1">Seedlings</tissue>
    </source>
</reference>
<dbReference type="AlphaFoldDB" id="A0A9R1VZK4"/>
<sequence>MLISKGLHYLFIYEYQLVIIYLQLFYTFEQEKCKFGLRELNEEFVNEQDEADTDLQDSDSNKDENHYVEAYESKLSNMLNSFERMKEKVNSKLNDAIT</sequence>